<evidence type="ECO:0000313" key="2">
    <source>
        <dbReference type="EMBL" id="GJJ68154.1"/>
    </source>
</evidence>
<comment type="caution">
    <text evidence="2">The sequence shown here is derived from an EMBL/GenBank/DDBJ whole genome shotgun (WGS) entry which is preliminary data.</text>
</comment>
<sequence>MHTEGKMHFFFSFGRSWYTYRLASPCESPEVPIRNGLLLHAEDFFLFDRGLTGGRSIQEERNTADTRSSLPDRTRSELTGLSSSMT</sequence>
<organism evidence="2 3">
    <name type="scientific">Entomortierella parvispora</name>
    <dbReference type="NCBI Taxonomy" id="205924"/>
    <lineage>
        <taxon>Eukaryota</taxon>
        <taxon>Fungi</taxon>
        <taxon>Fungi incertae sedis</taxon>
        <taxon>Mucoromycota</taxon>
        <taxon>Mortierellomycotina</taxon>
        <taxon>Mortierellomycetes</taxon>
        <taxon>Mortierellales</taxon>
        <taxon>Mortierellaceae</taxon>
        <taxon>Entomortierella</taxon>
    </lineage>
</organism>
<evidence type="ECO:0000256" key="1">
    <source>
        <dbReference type="SAM" id="MobiDB-lite"/>
    </source>
</evidence>
<reference evidence="2" key="2">
    <citation type="journal article" date="2022" name="Microbiol. Resour. Announc.">
        <title>Whole-Genome Sequence of Entomortierella parvispora E1425, a Mucoromycotan Fungus Associated with Burkholderiaceae-Related Endosymbiotic Bacteria.</title>
        <authorList>
            <person name="Herlambang A."/>
            <person name="Guo Y."/>
            <person name="Takashima Y."/>
            <person name="Narisawa K."/>
            <person name="Ohta H."/>
            <person name="Nishizawa T."/>
        </authorList>
    </citation>
    <scope>NUCLEOTIDE SEQUENCE</scope>
    <source>
        <strain evidence="2">E1425</strain>
    </source>
</reference>
<feature type="compositionally biased region" description="Polar residues" evidence="1">
    <location>
        <begin position="77"/>
        <end position="86"/>
    </location>
</feature>
<feature type="region of interest" description="Disordered" evidence="1">
    <location>
        <begin position="56"/>
        <end position="86"/>
    </location>
</feature>
<keyword evidence="3" id="KW-1185">Reference proteome</keyword>
<feature type="compositionally biased region" description="Basic and acidic residues" evidence="1">
    <location>
        <begin position="57"/>
        <end position="76"/>
    </location>
</feature>
<dbReference type="AlphaFoldDB" id="A0A9P3LRS9"/>
<protein>
    <submittedName>
        <fullName evidence="2">Uncharacterized protein</fullName>
    </submittedName>
</protein>
<dbReference type="Proteomes" id="UP000827284">
    <property type="component" value="Unassembled WGS sequence"/>
</dbReference>
<gene>
    <name evidence="2" type="ORF">EMPS_00500</name>
</gene>
<reference evidence="2" key="1">
    <citation type="submission" date="2021-11" db="EMBL/GenBank/DDBJ databases">
        <authorList>
            <person name="Herlambang A."/>
            <person name="Guo Y."/>
            <person name="Takashima Y."/>
            <person name="Nishizawa T."/>
        </authorList>
    </citation>
    <scope>NUCLEOTIDE SEQUENCE</scope>
    <source>
        <strain evidence="2">E1425</strain>
    </source>
</reference>
<proteinExistence type="predicted"/>
<evidence type="ECO:0000313" key="3">
    <source>
        <dbReference type="Proteomes" id="UP000827284"/>
    </source>
</evidence>
<dbReference type="EMBL" id="BQFW01000001">
    <property type="protein sequence ID" value="GJJ68154.1"/>
    <property type="molecule type" value="Genomic_DNA"/>
</dbReference>
<accession>A0A9P3LRS9</accession>
<name>A0A9P3LRS9_9FUNG</name>